<organism evidence="2 3">
    <name type="scientific">Actinocrinis puniceicyclus</name>
    <dbReference type="NCBI Taxonomy" id="977794"/>
    <lineage>
        <taxon>Bacteria</taxon>
        <taxon>Bacillati</taxon>
        <taxon>Actinomycetota</taxon>
        <taxon>Actinomycetes</taxon>
        <taxon>Catenulisporales</taxon>
        <taxon>Actinospicaceae</taxon>
        <taxon>Actinocrinis</taxon>
    </lineage>
</organism>
<evidence type="ECO:0000313" key="2">
    <source>
        <dbReference type="EMBL" id="MBS2962493.1"/>
    </source>
</evidence>
<dbReference type="InterPro" id="IPR045596">
    <property type="entry name" value="DUF6459"/>
</dbReference>
<proteinExistence type="predicted"/>
<feature type="compositionally biased region" description="Basic and acidic residues" evidence="1">
    <location>
        <begin position="1"/>
        <end position="10"/>
    </location>
</feature>
<evidence type="ECO:0008006" key="4">
    <source>
        <dbReference type="Google" id="ProtNLM"/>
    </source>
</evidence>
<protein>
    <recommendedName>
        <fullName evidence="4">3-hydroxyacyl-CoA dehydrogenase</fullName>
    </recommendedName>
</protein>
<accession>A0A8J7WJJ1</accession>
<dbReference type="Proteomes" id="UP000677913">
    <property type="component" value="Unassembled WGS sequence"/>
</dbReference>
<evidence type="ECO:0000313" key="3">
    <source>
        <dbReference type="Proteomes" id="UP000677913"/>
    </source>
</evidence>
<dbReference type="EMBL" id="JAGSXH010000012">
    <property type="protein sequence ID" value="MBS2962493.1"/>
    <property type="molecule type" value="Genomic_DNA"/>
</dbReference>
<name>A0A8J7WJJ1_9ACTN</name>
<evidence type="ECO:0000256" key="1">
    <source>
        <dbReference type="SAM" id="MobiDB-lite"/>
    </source>
</evidence>
<feature type="region of interest" description="Disordered" evidence="1">
    <location>
        <begin position="1"/>
        <end position="27"/>
    </location>
</feature>
<keyword evidence="3" id="KW-1185">Reference proteome</keyword>
<reference evidence="2" key="1">
    <citation type="submission" date="2021-04" db="EMBL/GenBank/DDBJ databases">
        <title>Genome based classification of Actinospica acidithermotolerans sp. nov., an actinobacterium isolated from an Indonesian hot spring.</title>
        <authorList>
            <person name="Kusuma A.B."/>
            <person name="Putra K.E."/>
            <person name="Nafisah S."/>
            <person name="Loh J."/>
            <person name="Nouioui I."/>
            <person name="Goodfellow M."/>
        </authorList>
    </citation>
    <scope>NUCLEOTIDE SEQUENCE</scope>
    <source>
        <strain evidence="2">DSM 45618</strain>
    </source>
</reference>
<gene>
    <name evidence="2" type="ORF">KGA66_05510</name>
</gene>
<comment type="caution">
    <text evidence="2">The sequence shown here is derived from an EMBL/GenBank/DDBJ whole genome shotgun (WGS) entry which is preliminary data.</text>
</comment>
<dbReference type="AlphaFoldDB" id="A0A8J7WJJ1"/>
<dbReference type="Pfam" id="PF20060">
    <property type="entry name" value="DUF6459"/>
    <property type="match status" value="1"/>
</dbReference>
<sequence>MMPRNCRDDADPCDSATPVQGLGENRRRSPLLTVVGTLERAAPREAPQQPEDLELDGAAGALRSWVVGWTHRLDPLGARRPAEQPPAGVRRLVEAVVDVLLERRPAEQVKRWVSREVFGLLSTVAQRRAVTRFAARSMVRSIRLNAPGPDAVESTVLVQDGPRVRAVALRFERCAQDRLEWRCTALQFA</sequence>